<evidence type="ECO:0000259" key="2">
    <source>
        <dbReference type="Pfam" id="PF13360"/>
    </source>
</evidence>
<sequence>MPSHHREPLNTSLLAPGDGTTGQGLSRRRVLLTTAGAGLASIAGVGRTRGTATAGEERWRFETTYSLPTSPTVVDGTVYVASCSGSEGNGIAYALDSDSGEEQWRFEDLRISATNERVSVNPKLGGLEVVDGIVYVSGYSVQALDQETGERLWLPEKRGYHGYPTRSSPAVSQGTVYLGNGPLVAAFNAAVGKLRWVEGGPTGGGRVSPLVVDGTVYTGGVYRNLYAYNGETGEERWRVEGQQPILTSPTVSDGTLYVCTAGFMYAIDTESGQERMRYEPKWGILSSPTVADGTVYVGGESYEREGGVVAAFDTAADTEQWRFEPRGVVHSSPTVVGDTLFVGSDDGFLYALDVADGSERWRFEADAKINAAPIVVDGTVYLADTASTVYALDAGVHGSSEDSRVLLGTENHHHVWAEEASADLAPAEFEVELDAAPNPVTQGDEIDVQLTVTNVGDEAGRREVDYDGPGSFETPIELDGGESQTFEVSETVENNISVPAYKWPGKLFLAVRVFEDEAELTIPIEKPGTDRWYGHLSDYGWVGALGGLGGAGYLVNRRIGDDRT</sequence>
<dbReference type="SMART" id="SM00564">
    <property type="entry name" value="PQQ"/>
    <property type="match status" value="8"/>
</dbReference>
<protein>
    <submittedName>
        <fullName evidence="3">PQQ-binding-like beta-propeller repeat protein</fullName>
    </submittedName>
</protein>
<feature type="domain" description="Pyrrolo-quinoline quinone repeat" evidence="2">
    <location>
        <begin position="53"/>
        <end position="196"/>
    </location>
</feature>
<organism evidence="3 4">
    <name type="scientific">Halovivax cerinus</name>
    <dbReference type="NCBI Taxonomy" id="1487865"/>
    <lineage>
        <taxon>Archaea</taxon>
        <taxon>Methanobacteriati</taxon>
        <taxon>Methanobacteriota</taxon>
        <taxon>Stenosarchaea group</taxon>
        <taxon>Halobacteria</taxon>
        <taxon>Halobacteriales</taxon>
        <taxon>Natrialbaceae</taxon>
        <taxon>Halovivax</taxon>
    </lineage>
</organism>
<dbReference type="RefSeq" id="WP_256532912.1">
    <property type="nucleotide sequence ID" value="NZ_CP101824.1"/>
</dbReference>
<dbReference type="InterPro" id="IPR002372">
    <property type="entry name" value="PQQ_rpt_dom"/>
</dbReference>
<comment type="caution">
    <text evidence="3">The sequence shown here is derived from an EMBL/GenBank/DDBJ whole genome shotgun (WGS) entry which is preliminary data.</text>
</comment>
<reference evidence="3 4" key="1">
    <citation type="journal article" date="2019" name="Int. J. Syst. Evol. Microbiol.">
        <title>The Global Catalogue of Microorganisms (GCM) 10K type strain sequencing project: providing services to taxonomists for standard genome sequencing and annotation.</title>
        <authorList>
            <consortium name="The Broad Institute Genomics Platform"/>
            <consortium name="The Broad Institute Genome Sequencing Center for Infectious Disease"/>
            <person name="Wu L."/>
            <person name="Ma J."/>
        </authorList>
    </citation>
    <scope>NUCLEOTIDE SEQUENCE [LARGE SCALE GENOMIC DNA]</scope>
    <source>
        <strain evidence="3 4">IBRC-M 10256</strain>
    </source>
</reference>
<dbReference type="Gene3D" id="2.40.10.480">
    <property type="match status" value="3"/>
</dbReference>
<feature type="domain" description="Pyrrolo-quinoline quinone repeat" evidence="2">
    <location>
        <begin position="306"/>
        <end position="394"/>
    </location>
</feature>
<dbReference type="InterPro" id="IPR011047">
    <property type="entry name" value="Quinoprotein_ADH-like_sf"/>
</dbReference>
<proteinExistence type="predicted"/>
<keyword evidence="4" id="KW-1185">Reference proteome</keyword>
<dbReference type="PROSITE" id="PS51318">
    <property type="entry name" value="TAT"/>
    <property type="match status" value="1"/>
</dbReference>
<dbReference type="InterPro" id="IPR006311">
    <property type="entry name" value="TAT_signal"/>
</dbReference>
<evidence type="ECO:0000256" key="1">
    <source>
        <dbReference type="SAM" id="MobiDB-lite"/>
    </source>
</evidence>
<gene>
    <name evidence="3" type="ORF">ACFOUR_13440</name>
</gene>
<feature type="region of interest" description="Disordered" evidence="1">
    <location>
        <begin position="1"/>
        <end position="24"/>
    </location>
</feature>
<dbReference type="AlphaFoldDB" id="A0ABD5NRL6"/>
<evidence type="ECO:0000313" key="4">
    <source>
        <dbReference type="Proteomes" id="UP001595846"/>
    </source>
</evidence>
<dbReference type="PANTHER" id="PTHR34512">
    <property type="entry name" value="CELL SURFACE PROTEIN"/>
    <property type="match status" value="1"/>
</dbReference>
<dbReference type="Pfam" id="PF13360">
    <property type="entry name" value="PQQ_2"/>
    <property type="match status" value="2"/>
</dbReference>
<dbReference type="InterPro" id="IPR015943">
    <property type="entry name" value="WD40/YVTN_repeat-like_dom_sf"/>
</dbReference>
<evidence type="ECO:0000313" key="3">
    <source>
        <dbReference type="EMBL" id="MFC3959363.1"/>
    </source>
</evidence>
<dbReference type="Proteomes" id="UP001595846">
    <property type="component" value="Unassembled WGS sequence"/>
</dbReference>
<dbReference type="PANTHER" id="PTHR34512:SF30">
    <property type="entry name" value="OUTER MEMBRANE PROTEIN ASSEMBLY FACTOR BAMB"/>
    <property type="match status" value="1"/>
</dbReference>
<dbReference type="GeneID" id="73902018"/>
<dbReference type="Gene3D" id="2.130.10.10">
    <property type="entry name" value="YVTN repeat-like/Quinoprotein amine dehydrogenase"/>
    <property type="match status" value="1"/>
</dbReference>
<dbReference type="EMBL" id="JBHSAQ010000011">
    <property type="protein sequence ID" value="MFC3959363.1"/>
    <property type="molecule type" value="Genomic_DNA"/>
</dbReference>
<accession>A0ABD5NRL6</accession>
<dbReference type="InterPro" id="IPR018391">
    <property type="entry name" value="PQQ_b-propeller_rpt"/>
</dbReference>
<dbReference type="SUPFAM" id="SSF50998">
    <property type="entry name" value="Quinoprotein alcohol dehydrogenase-like"/>
    <property type="match status" value="2"/>
</dbReference>
<name>A0ABD5NRL6_9EURY</name>